<dbReference type="Pfam" id="PF00239">
    <property type="entry name" value="Resolvase"/>
    <property type="match status" value="1"/>
</dbReference>
<protein>
    <submittedName>
        <fullName evidence="2">DNA invertase Pin-like site-specific DNA recombinase</fullName>
    </submittedName>
</protein>
<dbReference type="PANTHER" id="PTHR30461">
    <property type="entry name" value="DNA-INVERTASE FROM LAMBDOID PROPHAGE"/>
    <property type="match status" value="1"/>
</dbReference>
<dbReference type="GO" id="GO:0000150">
    <property type="term" value="F:DNA strand exchange activity"/>
    <property type="evidence" value="ECO:0007669"/>
    <property type="project" value="InterPro"/>
</dbReference>
<evidence type="ECO:0000313" key="3">
    <source>
        <dbReference type="Proteomes" id="UP000542210"/>
    </source>
</evidence>
<name>A0A7W7G967_9ACTN</name>
<keyword evidence="3" id="KW-1185">Reference proteome</keyword>
<dbReference type="EMBL" id="JACHND010000001">
    <property type="protein sequence ID" value="MBB4702503.1"/>
    <property type="molecule type" value="Genomic_DNA"/>
</dbReference>
<accession>A0A7W7G967</accession>
<dbReference type="InterPro" id="IPR050639">
    <property type="entry name" value="SSR_resolvase"/>
</dbReference>
<dbReference type="RefSeq" id="WP_184882311.1">
    <property type="nucleotide sequence ID" value="NZ_BOOV01000033.1"/>
</dbReference>
<dbReference type="CDD" id="cd00338">
    <property type="entry name" value="Ser_Recombinase"/>
    <property type="match status" value="1"/>
</dbReference>
<dbReference type="PROSITE" id="PS51737">
    <property type="entry name" value="RECOMBINASE_DNA_BIND"/>
    <property type="match status" value="1"/>
</dbReference>
<proteinExistence type="predicted"/>
<dbReference type="InterPro" id="IPR006119">
    <property type="entry name" value="Resolv_N"/>
</dbReference>
<comment type="caution">
    <text evidence="2">The sequence shown here is derived from an EMBL/GenBank/DDBJ whole genome shotgun (WGS) entry which is preliminary data.</text>
</comment>
<dbReference type="SUPFAM" id="SSF53041">
    <property type="entry name" value="Resolvase-like"/>
    <property type="match status" value="1"/>
</dbReference>
<dbReference type="SMART" id="SM00857">
    <property type="entry name" value="Resolvase"/>
    <property type="match status" value="1"/>
</dbReference>
<dbReference type="InterPro" id="IPR011109">
    <property type="entry name" value="DNA_bind_recombinase_dom"/>
</dbReference>
<dbReference type="Proteomes" id="UP000542210">
    <property type="component" value="Unassembled WGS sequence"/>
</dbReference>
<dbReference type="AlphaFoldDB" id="A0A7W7G967"/>
<gene>
    <name evidence="2" type="ORF">BJ982_004047</name>
</gene>
<dbReference type="GO" id="GO:0003677">
    <property type="term" value="F:DNA binding"/>
    <property type="evidence" value="ECO:0007669"/>
    <property type="project" value="InterPro"/>
</dbReference>
<dbReference type="InterPro" id="IPR036162">
    <property type="entry name" value="Resolvase-like_N_sf"/>
</dbReference>
<dbReference type="PANTHER" id="PTHR30461:SF23">
    <property type="entry name" value="DNA RECOMBINASE-RELATED"/>
    <property type="match status" value="1"/>
</dbReference>
<dbReference type="Pfam" id="PF07508">
    <property type="entry name" value="Recombinase"/>
    <property type="match status" value="1"/>
</dbReference>
<sequence>MDTPSGQLRALLYARKSSYRGKKASVGRSVAEQLEEERRWCADNGAVEVDTYIDDDRSASRYATKEREEFERLVGDIQARRGNIVLAWESSRLQRDLDVYVRLRKACMENDVLWCYGGRIYDMNDRDDRRMTAYDAIRDEDAAEEISARVKRAMRANARDGRPHGVPLYGYRRVYDDRRKLISVEIVESEAKVIREVARRVAESQNLIPIAEELNARGIPSPGGSRWIARTVRRLLLNPAYAGIRVHNGAEVGPATWQPILEEGVYETCRAVLLDPSRRTNRDVSIKHLLSGVGRCQICGAPARVTNHQSGAYKVYWCYPRGHFMVKKEPIEDYIETTLVTRLARPDAAEFFAVKEHPEAARERVNVARWENDLAEGERLVEAGEMTMTRLANLEKRLIPKMEAARARLRQVTTNPLLAQLIRPTVEEVWEQWSGLQIVQRRAVLRAAFTEILIAPPGRGRVRPPEEFVSYLWRDPAAGSSGVEGGPGR</sequence>
<feature type="domain" description="Recombinase" evidence="1">
    <location>
        <begin position="168"/>
        <end position="279"/>
    </location>
</feature>
<dbReference type="Gene3D" id="3.90.1750.20">
    <property type="entry name" value="Putative Large Serine Recombinase, Chain B, Domain 2"/>
    <property type="match status" value="1"/>
</dbReference>
<evidence type="ECO:0000259" key="1">
    <source>
        <dbReference type="PROSITE" id="PS51737"/>
    </source>
</evidence>
<evidence type="ECO:0000313" key="2">
    <source>
        <dbReference type="EMBL" id="MBB4702503.1"/>
    </source>
</evidence>
<dbReference type="InterPro" id="IPR038109">
    <property type="entry name" value="DNA_bind_recomb_sf"/>
</dbReference>
<reference evidence="2 3" key="1">
    <citation type="submission" date="2020-08" db="EMBL/GenBank/DDBJ databases">
        <title>Sequencing the genomes of 1000 actinobacteria strains.</title>
        <authorList>
            <person name="Klenk H.-P."/>
        </authorList>
    </citation>
    <scope>NUCLEOTIDE SEQUENCE [LARGE SCALE GENOMIC DNA]</scope>
    <source>
        <strain evidence="2 3">DSM 45784</strain>
    </source>
</reference>
<organism evidence="2 3">
    <name type="scientific">Sphaerisporangium siamense</name>
    <dbReference type="NCBI Taxonomy" id="795645"/>
    <lineage>
        <taxon>Bacteria</taxon>
        <taxon>Bacillati</taxon>
        <taxon>Actinomycetota</taxon>
        <taxon>Actinomycetes</taxon>
        <taxon>Streptosporangiales</taxon>
        <taxon>Streptosporangiaceae</taxon>
        <taxon>Sphaerisporangium</taxon>
    </lineage>
</organism>
<dbReference type="Gene3D" id="3.40.50.1390">
    <property type="entry name" value="Resolvase, N-terminal catalytic domain"/>
    <property type="match status" value="1"/>
</dbReference>